<feature type="domain" description="NB-ARC" evidence="2">
    <location>
        <begin position="91"/>
        <end position="209"/>
    </location>
</feature>
<evidence type="ECO:0000313" key="5">
    <source>
        <dbReference type="Proteomes" id="UP000324705"/>
    </source>
</evidence>
<dbReference type="Gene3D" id="3.40.50.300">
    <property type="entry name" value="P-loop containing nucleotide triphosphate hydrolases"/>
    <property type="match status" value="1"/>
</dbReference>
<evidence type="ECO:0000313" key="4">
    <source>
        <dbReference type="EMBL" id="VAI32917.1"/>
    </source>
</evidence>
<dbReference type="InterPro" id="IPR044974">
    <property type="entry name" value="Disease_R_plants"/>
</dbReference>
<sequence>MTPAAPARKMTKMILRANASEKKNLMAGKIEKIKEEVCKLRVDMDEFNLISSDSDASIEPPVTDVIEIEEPIIVGRDKQILRIMESIPVQAGHCTIVHIYGQDGSGKTTLARMVFNHTRFKDYSRVWIQCSGNFRLHEMGKAIISQASGEEINGDSNDDMEYVRKRLDQLLDNGIKVLVVLDNTQLSWDDSEKLTDLLREGNNLSEVIVVETDGEYDDEEDSEIVWRFGDTREVKSGALSDDMCWTIIKQRSRFEGRLFDKQGLEQIGAEIAKKCEGSPLAAAVLGGMLLYKDATGWAEVLNNDIWAFDHISEPFLKLAYTSMPPRLRLCFAYCAMIQYGHTIAKDDLIYQWTSLGLLDQSDKFSMIHLGEQYIGMLLDMSLLQTVPVSVSYSTVHTMFKRRWA</sequence>
<dbReference type="Pfam" id="PF23559">
    <property type="entry name" value="WHD_DRP"/>
    <property type="match status" value="1"/>
</dbReference>
<dbReference type="InterPro" id="IPR027417">
    <property type="entry name" value="P-loop_NTPase"/>
</dbReference>
<evidence type="ECO:0000259" key="2">
    <source>
        <dbReference type="Pfam" id="PF00931"/>
    </source>
</evidence>
<dbReference type="Pfam" id="PF00931">
    <property type="entry name" value="NB-ARC"/>
    <property type="match status" value="1"/>
</dbReference>
<dbReference type="GO" id="GO:0098542">
    <property type="term" value="P:defense response to other organism"/>
    <property type="evidence" value="ECO:0007669"/>
    <property type="project" value="TreeGrafter"/>
</dbReference>
<keyword evidence="5" id="KW-1185">Reference proteome</keyword>
<name>A0A9R0XA57_TRITD</name>
<evidence type="ECO:0000259" key="3">
    <source>
        <dbReference type="Pfam" id="PF23559"/>
    </source>
</evidence>
<keyword evidence="1" id="KW-0611">Plant defense</keyword>
<dbReference type="AlphaFoldDB" id="A0A9R0XA57"/>
<dbReference type="EMBL" id="LT934120">
    <property type="protein sequence ID" value="VAI32917.1"/>
    <property type="molecule type" value="Genomic_DNA"/>
</dbReference>
<dbReference type="SUPFAM" id="SSF52540">
    <property type="entry name" value="P-loop containing nucleoside triphosphate hydrolases"/>
    <property type="match status" value="1"/>
</dbReference>
<dbReference type="InterPro" id="IPR042197">
    <property type="entry name" value="Apaf_helical"/>
</dbReference>
<evidence type="ECO:0008006" key="6">
    <source>
        <dbReference type="Google" id="ProtNLM"/>
    </source>
</evidence>
<protein>
    <recommendedName>
        <fullName evidence="6">NB-ARC domain-containing protein</fullName>
    </recommendedName>
</protein>
<accession>A0A9R0XA57</accession>
<dbReference type="PRINTS" id="PR00364">
    <property type="entry name" value="DISEASERSIST"/>
</dbReference>
<feature type="domain" description="Disease resistance protein winged helix" evidence="3">
    <location>
        <begin position="340"/>
        <end position="398"/>
    </location>
</feature>
<dbReference type="Proteomes" id="UP000324705">
    <property type="component" value="Chromosome 5B"/>
</dbReference>
<dbReference type="GO" id="GO:0043531">
    <property type="term" value="F:ADP binding"/>
    <property type="evidence" value="ECO:0007669"/>
    <property type="project" value="InterPro"/>
</dbReference>
<dbReference type="InterPro" id="IPR058922">
    <property type="entry name" value="WHD_DRP"/>
</dbReference>
<dbReference type="PANTHER" id="PTHR23155:SF1075">
    <property type="entry name" value="OS06G0644300 PROTEIN"/>
    <property type="match status" value="1"/>
</dbReference>
<dbReference type="PANTHER" id="PTHR23155">
    <property type="entry name" value="DISEASE RESISTANCE PROTEIN RP"/>
    <property type="match status" value="1"/>
</dbReference>
<organism evidence="4 5">
    <name type="scientific">Triticum turgidum subsp. durum</name>
    <name type="common">Durum wheat</name>
    <name type="synonym">Triticum durum</name>
    <dbReference type="NCBI Taxonomy" id="4567"/>
    <lineage>
        <taxon>Eukaryota</taxon>
        <taxon>Viridiplantae</taxon>
        <taxon>Streptophyta</taxon>
        <taxon>Embryophyta</taxon>
        <taxon>Tracheophyta</taxon>
        <taxon>Spermatophyta</taxon>
        <taxon>Magnoliopsida</taxon>
        <taxon>Liliopsida</taxon>
        <taxon>Poales</taxon>
        <taxon>Poaceae</taxon>
        <taxon>BOP clade</taxon>
        <taxon>Pooideae</taxon>
        <taxon>Triticodae</taxon>
        <taxon>Triticeae</taxon>
        <taxon>Triticinae</taxon>
        <taxon>Triticum</taxon>
    </lineage>
</organism>
<dbReference type="Gramene" id="TRITD5Bv1G135810.1">
    <property type="protein sequence ID" value="TRITD5Bv1G135810.1"/>
    <property type="gene ID" value="TRITD5Bv1G135810"/>
</dbReference>
<dbReference type="InterPro" id="IPR002182">
    <property type="entry name" value="NB-ARC"/>
</dbReference>
<proteinExistence type="predicted"/>
<dbReference type="Gene3D" id="1.10.8.430">
    <property type="entry name" value="Helical domain of apoptotic protease-activating factors"/>
    <property type="match status" value="1"/>
</dbReference>
<gene>
    <name evidence="4" type="ORF">TRITD_5Bv1G135810</name>
</gene>
<evidence type="ECO:0000256" key="1">
    <source>
        <dbReference type="ARBA" id="ARBA00022821"/>
    </source>
</evidence>
<reference evidence="4 5" key="1">
    <citation type="submission" date="2017-09" db="EMBL/GenBank/DDBJ databases">
        <authorList>
            <consortium name="International Durum Wheat Genome Sequencing Consortium (IDWGSC)"/>
            <person name="Milanesi L."/>
        </authorList>
    </citation>
    <scope>NUCLEOTIDE SEQUENCE [LARGE SCALE GENOMIC DNA]</scope>
    <source>
        <strain evidence="5">cv. Svevo</strain>
    </source>
</reference>